<dbReference type="Pfam" id="PF00271">
    <property type="entry name" value="Helicase_C"/>
    <property type="match status" value="1"/>
</dbReference>
<dbReference type="InterPro" id="IPR049730">
    <property type="entry name" value="SNF2/RAD54-like_C"/>
</dbReference>
<organism evidence="5 6">
    <name type="scientific">Nocardia brasiliensis</name>
    <dbReference type="NCBI Taxonomy" id="37326"/>
    <lineage>
        <taxon>Bacteria</taxon>
        <taxon>Bacillati</taxon>
        <taxon>Actinomycetota</taxon>
        <taxon>Actinomycetes</taxon>
        <taxon>Mycobacteriales</taxon>
        <taxon>Nocardiaceae</taxon>
        <taxon>Nocardia</taxon>
    </lineage>
</organism>
<evidence type="ECO:0000313" key="6">
    <source>
        <dbReference type="Proteomes" id="UP000501705"/>
    </source>
</evidence>
<evidence type="ECO:0000256" key="2">
    <source>
        <dbReference type="SAM" id="MobiDB-lite"/>
    </source>
</evidence>
<dbReference type="PROSITE" id="PS51194">
    <property type="entry name" value="HELICASE_CTER"/>
    <property type="match status" value="1"/>
</dbReference>
<accession>A0A6G9XLW6</accession>
<dbReference type="SMART" id="SM00487">
    <property type="entry name" value="DEXDc"/>
    <property type="match status" value="1"/>
</dbReference>
<proteinExistence type="predicted"/>
<dbReference type="InterPro" id="IPR022138">
    <property type="entry name" value="DUF3670"/>
</dbReference>
<dbReference type="GO" id="GO:0005524">
    <property type="term" value="F:ATP binding"/>
    <property type="evidence" value="ECO:0007669"/>
    <property type="project" value="InterPro"/>
</dbReference>
<evidence type="ECO:0000259" key="4">
    <source>
        <dbReference type="PROSITE" id="PS51194"/>
    </source>
</evidence>
<dbReference type="Gene3D" id="3.40.50.10810">
    <property type="entry name" value="Tandem AAA-ATPase domain"/>
    <property type="match status" value="2"/>
</dbReference>
<dbReference type="GO" id="GO:0004386">
    <property type="term" value="F:helicase activity"/>
    <property type="evidence" value="ECO:0007669"/>
    <property type="project" value="UniProtKB-KW"/>
</dbReference>
<dbReference type="FunFam" id="3.40.50.300:FF:000533">
    <property type="entry name" value="Helicase, Snf2 family"/>
    <property type="match status" value="1"/>
</dbReference>
<dbReference type="Proteomes" id="UP000501705">
    <property type="component" value="Chromosome"/>
</dbReference>
<evidence type="ECO:0000259" key="3">
    <source>
        <dbReference type="PROSITE" id="PS51192"/>
    </source>
</evidence>
<feature type="domain" description="Helicase C-terminal" evidence="4">
    <location>
        <begin position="816"/>
        <end position="972"/>
    </location>
</feature>
<keyword evidence="5" id="KW-0067">ATP-binding</keyword>
<dbReference type="EMBL" id="CP046171">
    <property type="protein sequence ID" value="QIS01922.1"/>
    <property type="molecule type" value="Genomic_DNA"/>
</dbReference>
<keyword evidence="5" id="KW-0347">Helicase</keyword>
<dbReference type="InterPro" id="IPR038718">
    <property type="entry name" value="SNF2-like_sf"/>
</dbReference>
<feature type="compositionally biased region" description="Low complexity" evidence="2">
    <location>
        <begin position="543"/>
        <end position="553"/>
    </location>
</feature>
<dbReference type="InterPro" id="IPR027417">
    <property type="entry name" value="P-loop_NTPase"/>
</dbReference>
<dbReference type="Pfam" id="PF00176">
    <property type="entry name" value="SNF2-rel_dom"/>
    <property type="match status" value="1"/>
</dbReference>
<dbReference type="SMART" id="SM00490">
    <property type="entry name" value="HELICc"/>
    <property type="match status" value="1"/>
</dbReference>
<dbReference type="PROSITE" id="PS51192">
    <property type="entry name" value="HELICASE_ATP_BIND_1"/>
    <property type="match status" value="1"/>
</dbReference>
<dbReference type="InterPro" id="IPR000330">
    <property type="entry name" value="SNF2_N"/>
</dbReference>
<dbReference type="AlphaFoldDB" id="A0A6G9XLW6"/>
<feature type="domain" description="Helicase ATP-binding" evidence="3">
    <location>
        <begin position="465"/>
        <end position="686"/>
    </location>
</feature>
<dbReference type="Gene3D" id="3.40.50.300">
    <property type="entry name" value="P-loop containing nucleotide triphosphate hydrolases"/>
    <property type="match status" value="1"/>
</dbReference>
<gene>
    <name evidence="5" type="ORF">F5X71_05950</name>
</gene>
<keyword evidence="5" id="KW-0547">Nucleotide-binding</keyword>
<protein>
    <submittedName>
        <fullName evidence="5">ATP-dependent helicase</fullName>
    </submittedName>
</protein>
<reference evidence="5 6" key="1">
    <citation type="journal article" date="2019" name="ACS Chem. Biol.">
        <title>Identification and Mobilization of a Cryptic Antibiotic Biosynthesis Gene Locus from a Human-Pathogenic Nocardia Isolate.</title>
        <authorList>
            <person name="Herisse M."/>
            <person name="Ishida K."/>
            <person name="Porter J.L."/>
            <person name="Howden B."/>
            <person name="Hertweck C."/>
            <person name="Stinear T.P."/>
            <person name="Pidot S.J."/>
        </authorList>
    </citation>
    <scope>NUCLEOTIDE SEQUENCE [LARGE SCALE GENOMIC DNA]</scope>
    <source>
        <strain evidence="5 6">AUSMDU00024985</strain>
    </source>
</reference>
<dbReference type="GO" id="GO:0016787">
    <property type="term" value="F:hydrolase activity"/>
    <property type="evidence" value="ECO:0007669"/>
    <property type="project" value="UniProtKB-KW"/>
</dbReference>
<sequence length="989" mass="108030">MLHGLWSPGSGLLLWHDSPLTALPEPLGSVLSAAKFRHRAQVLVAGPGGSTTEQVRAHALAPQRAAEVLRQRLPAEAVSGDLRFLAHVAHGIERWVRAGRIVPELRRDDGQWWVRWRLVGGERQRAWLAELAVAMPAALRVAGRPNAVLDDLVGELTDPIARALVDLPAPTHPLVDALVRDVALDHGSYQVAELLERWRATLSGDEPELVLRLLEPDGELGTADESVALWRLEVCLRLDGEAPSPVPLHSDPALLRVAGEKLGEAQRAYPRLRDLPSDPRSMDLLLPTEVVIDLVEHGAHALQAAGVRLLLPRAWNVSAPTMRLRVESAVPAAESTVGMPGLVSYRWELALGDIVLTKAEMERLVRSKSDLVQLRGDWVQADHKMLAAAARYVAAHADTSEITFADLVGELAAGRVEQVPVTEVSATGWAADILDRTRELPPIEPPVGLKAQLRPYQERGLAWLATMSRMGFGAILADDMGLGKTVQVLALLVHERETGARATNTESAGRSRAAQRPGATVLSLDAARQRKAAKDKASGGEQARSSATAAGAAVRPDGTPGPTLLVCPMSVVGNWQRETERFAPDLRVWVHHGAGRHSGPELDAVVAEADLVITTYSLLARDLDELKRQGWDRIVLDEAQHIKNAGTRQARAARALPARHRLALTGTPVENRLEELRSIMDFAMPKMLGSPQTFRARFAVPIERERDENAISRLRLITQPFVLRRVKTDPAVITDLPDKIEMTVRANLTVEQAALYQAVVDDMLAKIKDAKGMARKGAVLGALTRLKQVCNHPAHYLGDGSAILHRGGHRSGKLALVEDVLDAVLADGEKALLFTQFREFGELIAPYLTERFGTEIPFLHGGVPKQRRDTMVTRFQEPDGPSLMLLSLKAGGTGLNLTAANHVVHLDRWWNPAVENQATDRAFRIGQQRNVQVRKLVCVDTIEERIDEMINGKKQLADLAIGAGENWITELSTDDLRELFTLGAEAVGE</sequence>
<feature type="region of interest" description="Disordered" evidence="2">
    <location>
        <begin position="500"/>
        <end position="559"/>
    </location>
</feature>
<keyword evidence="1" id="KW-0378">Hydrolase</keyword>
<dbReference type="PANTHER" id="PTHR10799">
    <property type="entry name" value="SNF2/RAD54 HELICASE FAMILY"/>
    <property type="match status" value="1"/>
</dbReference>
<evidence type="ECO:0000313" key="5">
    <source>
        <dbReference type="EMBL" id="QIS01922.1"/>
    </source>
</evidence>
<dbReference type="InterPro" id="IPR014001">
    <property type="entry name" value="Helicase_ATP-bd"/>
</dbReference>
<dbReference type="SUPFAM" id="SSF52540">
    <property type="entry name" value="P-loop containing nucleoside triphosphate hydrolases"/>
    <property type="match status" value="2"/>
</dbReference>
<dbReference type="RefSeq" id="WP_167461026.1">
    <property type="nucleotide sequence ID" value="NZ_CP046171.1"/>
</dbReference>
<dbReference type="CDD" id="cd18793">
    <property type="entry name" value="SF2_C_SNF"/>
    <property type="match status" value="1"/>
</dbReference>
<name>A0A6G9XLW6_NOCBR</name>
<dbReference type="Pfam" id="PF12419">
    <property type="entry name" value="DUF3670"/>
    <property type="match status" value="1"/>
</dbReference>
<dbReference type="InterPro" id="IPR001650">
    <property type="entry name" value="Helicase_C-like"/>
</dbReference>
<evidence type="ECO:0000256" key="1">
    <source>
        <dbReference type="ARBA" id="ARBA00022801"/>
    </source>
</evidence>